<gene>
    <name evidence="3" type="ORF">Tsumi_00160</name>
</gene>
<comment type="caution">
    <text evidence="3">The sequence shown here is derived from an EMBL/GenBank/DDBJ whole genome shotgun (WGS) entry which is preliminary data.</text>
</comment>
<proteinExistence type="predicted"/>
<evidence type="ECO:0000313" key="3">
    <source>
        <dbReference type="EMBL" id="GAB1250912.1"/>
    </source>
</evidence>
<dbReference type="SUPFAM" id="SSF49478">
    <property type="entry name" value="Cna protein B-type domain"/>
    <property type="match status" value="1"/>
</dbReference>
<dbReference type="InterPro" id="IPR037066">
    <property type="entry name" value="Plug_dom_sf"/>
</dbReference>
<reference evidence="3 4" key="1">
    <citation type="journal article" date="2025" name="Int. J. Syst. Evol. Microbiol.">
        <title>Desulfovibrio falkowii sp. nov., Porphyromonas miyakawae sp. nov., Mediterraneibacter flintii sp. nov. and Owariibacterium komagatae gen. nov., sp. nov., isolated from human faeces.</title>
        <authorList>
            <person name="Hamaguchi T."/>
            <person name="Ohara M."/>
            <person name="Hisatomi A."/>
            <person name="Sekiguchi K."/>
            <person name="Takeda J.I."/>
            <person name="Ueyama J."/>
            <person name="Ito M."/>
            <person name="Nishiwaki H."/>
            <person name="Ogi T."/>
            <person name="Hirayama M."/>
            <person name="Ohkuma M."/>
            <person name="Sakamoto M."/>
            <person name="Ohno K."/>
        </authorList>
    </citation>
    <scope>NUCLEOTIDE SEQUENCE [LARGE SCALE GENOMIC DNA]</scope>
    <source>
        <strain evidence="3 4">13CB11C</strain>
    </source>
</reference>
<dbReference type="PANTHER" id="PTHR30069:SF29">
    <property type="entry name" value="HEMOGLOBIN AND HEMOGLOBIN-HAPTOGLOBIN-BINDING PROTEIN 1-RELATED"/>
    <property type="match status" value="1"/>
</dbReference>
<dbReference type="Gene3D" id="2.60.40.1120">
    <property type="entry name" value="Carboxypeptidase-like, regulatory domain"/>
    <property type="match status" value="1"/>
</dbReference>
<dbReference type="InterPro" id="IPR012910">
    <property type="entry name" value="Plug_dom"/>
</dbReference>
<dbReference type="Proteomes" id="UP001628220">
    <property type="component" value="Unassembled WGS sequence"/>
</dbReference>
<dbReference type="Pfam" id="PF07715">
    <property type="entry name" value="Plug"/>
    <property type="match status" value="1"/>
</dbReference>
<evidence type="ECO:0000259" key="2">
    <source>
        <dbReference type="Pfam" id="PF07715"/>
    </source>
</evidence>
<keyword evidence="1" id="KW-0732">Signal</keyword>
<evidence type="ECO:0000313" key="4">
    <source>
        <dbReference type="Proteomes" id="UP001628220"/>
    </source>
</evidence>
<evidence type="ECO:0000256" key="1">
    <source>
        <dbReference type="ARBA" id="ARBA00022729"/>
    </source>
</evidence>
<name>A0ABQ0DZK5_9PORP</name>
<accession>A0ABQ0DZK5</accession>
<protein>
    <submittedName>
        <fullName evidence="3">Carboxypeptidase-like regulatory domain-containing protein</fullName>
    </submittedName>
</protein>
<keyword evidence="4" id="KW-1185">Reference proteome</keyword>
<dbReference type="Pfam" id="PF13620">
    <property type="entry name" value="CarboxypepD_reg"/>
    <property type="match status" value="1"/>
</dbReference>
<feature type="domain" description="TonB-dependent receptor plug" evidence="2">
    <location>
        <begin position="92"/>
        <end position="227"/>
    </location>
</feature>
<dbReference type="InterPro" id="IPR039426">
    <property type="entry name" value="TonB-dep_rcpt-like"/>
</dbReference>
<dbReference type="EMBL" id="BAAFSF010000001">
    <property type="protein sequence ID" value="GAB1250912.1"/>
    <property type="molecule type" value="Genomic_DNA"/>
</dbReference>
<dbReference type="PANTHER" id="PTHR30069">
    <property type="entry name" value="TONB-DEPENDENT OUTER MEMBRANE RECEPTOR"/>
    <property type="match status" value="1"/>
</dbReference>
<organism evidence="3 4">
    <name type="scientific">Porphyromonas miyakawae</name>
    <dbReference type="NCBI Taxonomy" id="3137470"/>
    <lineage>
        <taxon>Bacteria</taxon>
        <taxon>Pseudomonadati</taxon>
        <taxon>Bacteroidota</taxon>
        <taxon>Bacteroidia</taxon>
        <taxon>Bacteroidales</taxon>
        <taxon>Porphyromonadaceae</taxon>
        <taxon>Porphyromonas</taxon>
    </lineage>
</organism>
<sequence>MYDAATGEPIAYAIVVLSTEGQKDLAVYTDDDGRFAFKSVQAGQYRLQVRYTGLRKELKVTLQRDQYLRIPFTMERVLGEVIVTAQEGRHLTSSTTIERAAIDHLQPSSFSDLTALLPGGKSSVPNMKGVNNLLLRETGTINVQGNRTNNQDYAISSLGTLFMVDGAPLNTDADMQYTASPSGSLLGAGKVNVNRGVDMRTLQTDNIERVEFIRGIPSVEYGNITSGVVLVHRKQQASPVQSRFKVDGYSKLFSVEKGFALTPSRRHILNSDVSYLSAKPDPRIPFETYRRLTGSLRYHGTSSDQAHRWEVSGDYTGTFDKNKVDPDLTYGRTDEYYTDYNRIALTSRYIYAPSDGKEGLRRVELTFSAAQQFDYLHQRRLVAPDRMSITPTGDQAGEHEARLIGREYIADYVSDGKPLTLFIKGQTLYNIAWGKASHRLKGGFNYELSKNFGRGQVYDLSYPLFPKAWDTRPRPYNQIPALQQMALYAEDLYTQPLGAHTLQLEAGVRLSMLLGLASQYTLSYKSYFDPRVNLRWSLPAWDLLSRTLKLSFDAGWGMTTRMPTLNYLYPDPRYIDMTQLAYYDINAPYERSLYYVRTYIEDATNYKLRATRNQKLDLRLSAEWGRNRFSVSYFNELMTTGFRYRSTAQVYAYNKYDASAIDYSKLTGQPDINTIPYTSAARIESTSRPENGSMIRKEGVEFQLMTERIPHINTSLILGGAWFRSTYSNSVPLYYAVSGVYGDVILSDQYLGLYNWQDGSENQSLSTNLLLDTQIPQWGLILTTAVESTWLVSRRRLPQDGRPIAYLDVHDGKLHPYTAESERDTYLQHLLIRYSDTLFKPSRIPLALAVNLKVSKQLGKLFTLSLFANNVLDYLPDYKVGTATLRRTATPYFGMELRIKI</sequence>
<dbReference type="Gene3D" id="2.170.130.10">
    <property type="entry name" value="TonB-dependent receptor, plug domain"/>
    <property type="match status" value="1"/>
</dbReference>
<dbReference type="SUPFAM" id="SSF56935">
    <property type="entry name" value="Porins"/>
    <property type="match status" value="1"/>
</dbReference>